<dbReference type="SUPFAM" id="SSF109998">
    <property type="entry name" value="Triger factor/SurA peptide-binding domain-like"/>
    <property type="match status" value="1"/>
</dbReference>
<evidence type="ECO:0000256" key="1">
    <source>
        <dbReference type="SAM" id="SignalP"/>
    </source>
</evidence>
<evidence type="ECO:0000313" key="3">
    <source>
        <dbReference type="Proteomes" id="UP001501358"/>
    </source>
</evidence>
<proteinExistence type="predicted"/>
<dbReference type="Proteomes" id="UP001501358">
    <property type="component" value="Unassembled WGS sequence"/>
</dbReference>
<dbReference type="EMBL" id="BAAATA010000031">
    <property type="protein sequence ID" value="GAA2502201.1"/>
    <property type="molecule type" value="Genomic_DNA"/>
</dbReference>
<dbReference type="InterPro" id="IPR027304">
    <property type="entry name" value="Trigger_fact/SurA_dom_sf"/>
</dbReference>
<organism evidence="2 3">
    <name type="scientific">Streptomyces thermolineatus</name>
    <dbReference type="NCBI Taxonomy" id="44033"/>
    <lineage>
        <taxon>Bacteria</taxon>
        <taxon>Bacillati</taxon>
        <taxon>Actinomycetota</taxon>
        <taxon>Actinomycetes</taxon>
        <taxon>Kitasatosporales</taxon>
        <taxon>Streptomycetaceae</taxon>
        <taxon>Streptomyces</taxon>
    </lineage>
</organism>
<gene>
    <name evidence="2" type="ORF">GCM10010406_43330</name>
</gene>
<dbReference type="RefSeq" id="WP_344384899.1">
    <property type="nucleotide sequence ID" value="NZ_BAAATA010000031.1"/>
</dbReference>
<feature type="chain" id="PRO_5046106455" evidence="1">
    <location>
        <begin position="24"/>
        <end position="209"/>
    </location>
</feature>
<accession>A0ABP5ZRD8</accession>
<keyword evidence="3" id="KW-1185">Reference proteome</keyword>
<protein>
    <submittedName>
        <fullName evidence="2">SurA N-terminal domain-containing protein</fullName>
    </submittedName>
</protein>
<name>A0ABP5ZRD8_9ACTN</name>
<comment type="caution">
    <text evidence="2">The sequence shown here is derived from an EMBL/GenBank/DDBJ whole genome shotgun (WGS) entry which is preliminary data.</text>
</comment>
<evidence type="ECO:0000313" key="2">
    <source>
        <dbReference type="EMBL" id="GAA2502201.1"/>
    </source>
</evidence>
<dbReference type="Gene3D" id="1.10.4030.10">
    <property type="entry name" value="Porin chaperone SurA, peptide-binding domain"/>
    <property type="match status" value="1"/>
</dbReference>
<dbReference type="PROSITE" id="PS51257">
    <property type="entry name" value="PROKAR_LIPOPROTEIN"/>
    <property type="match status" value="1"/>
</dbReference>
<reference evidence="3" key="1">
    <citation type="journal article" date="2019" name="Int. J. Syst. Evol. Microbiol.">
        <title>The Global Catalogue of Microorganisms (GCM) 10K type strain sequencing project: providing services to taxonomists for standard genome sequencing and annotation.</title>
        <authorList>
            <consortium name="The Broad Institute Genomics Platform"/>
            <consortium name="The Broad Institute Genome Sequencing Center for Infectious Disease"/>
            <person name="Wu L."/>
            <person name="Ma J."/>
        </authorList>
    </citation>
    <scope>NUCLEOTIDE SEQUENCE [LARGE SCALE GENOMIC DNA]</scope>
    <source>
        <strain evidence="3">JCM 6307</strain>
    </source>
</reference>
<dbReference type="Pfam" id="PF13624">
    <property type="entry name" value="SurA_N_3"/>
    <property type="match status" value="1"/>
</dbReference>
<feature type="signal peptide" evidence="1">
    <location>
        <begin position="1"/>
        <end position="23"/>
    </location>
</feature>
<keyword evidence="1" id="KW-0732">Signal</keyword>
<sequence length="209" mass="21866">MIRRSVSLLAAAAVLGAAPLLSACGTPHAGAAAVVGGEAVSVSALQAKVKEVRDAQADSVTAAGVPEPSSDLSRATLNGIVFDKVLYRAAADAGVKATRAEVQKDCAERARQAGGTEALRTMLLQRYGIAPGEVEEFCRNQATAQKLARKLGADLQTPEGQAVVLKELSTTSRSLDIDISPRYGTWDDKELSLNGVKEEWLRPAEPQGA</sequence>